<feature type="region of interest" description="Disordered" evidence="1">
    <location>
        <begin position="281"/>
        <end position="301"/>
    </location>
</feature>
<dbReference type="EMBL" id="JANBOH010000073">
    <property type="protein sequence ID" value="KAJ1646147.1"/>
    <property type="molecule type" value="Genomic_DNA"/>
</dbReference>
<sequence length="316" mass="33823">MAQSQPQAAVVAAIAVASAPRRRAPALRWSCTPLVSLSKTTVECRVTDPQNLHSCSNSKNSADRQWPSAPSLSSISSSFFDIQSFPSTVSFCNPRNEFEQLFSILPETLEPDLPSSALATSYHSRIFIDCDDTEDPEDSGIELPPTLIHQSFTAPPALLMNLRKFASPASNNADSEPRSQSFASRLLHAGFGSHSSDETNDETKVVTNDGSSPSSQEEDSSALMSSASTVSTIHHQHNSDPASSHISSQHFGYASVESQEAADTLLSIEGSNGITTASLQQQHSIQSSLHRPVTLQGRNSDTPKVLTATIAEQASL</sequence>
<protein>
    <submittedName>
        <fullName evidence="2">Uncharacterized protein</fullName>
    </submittedName>
</protein>
<reference evidence="2" key="1">
    <citation type="submission" date="2022-07" db="EMBL/GenBank/DDBJ databases">
        <title>Phylogenomic reconstructions and comparative analyses of Kickxellomycotina fungi.</title>
        <authorList>
            <person name="Reynolds N.K."/>
            <person name="Stajich J.E."/>
            <person name="Barry K."/>
            <person name="Grigoriev I.V."/>
            <person name="Crous P."/>
            <person name="Smith M.E."/>
        </authorList>
    </citation>
    <scope>NUCLEOTIDE SEQUENCE</scope>
    <source>
        <strain evidence="2">NBRC 105413</strain>
    </source>
</reference>
<organism evidence="2 3">
    <name type="scientific">Coemansia asiatica</name>
    <dbReference type="NCBI Taxonomy" id="1052880"/>
    <lineage>
        <taxon>Eukaryota</taxon>
        <taxon>Fungi</taxon>
        <taxon>Fungi incertae sedis</taxon>
        <taxon>Zoopagomycota</taxon>
        <taxon>Kickxellomycotina</taxon>
        <taxon>Kickxellomycetes</taxon>
        <taxon>Kickxellales</taxon>
        <taxon>Kickxellaceae</taxon>
        <taxon>Coemansia</taxon>
    </lineage>
</organism>
<feature type="region of interest" description="Disordered" evidence="1">
    <location>
        <begin position="190"/>
        <end position="250"/>
    </location>
</feature>
<dbReference type="AlphaFoldDB" id="A0A9W7XMC2"/>
<evidence type="ECO:0000313" key="2">
    <source>
        <dbReference type="EMBL" id="KAJ1646147.1"/>
    </source>
</evidence>
<proteinExistence type="predicted"/>
<name>A0A9W7XMC2_9FUNG</name>
<evidence type="ECO:0000313" key="3">
    <source>
        <dbReference type="Proteomes" id="UP001145021"/>
    </source>
</evidence>
<gene>
    <name evidence="2" type="ORF">LPJ64_002339</name>
</gene>
<feature type="compositionally biased region" description="Polar residues" evidence="1">
    <location>
        <begin position="239"/>
        <end position="250"/>
    </location>
</feature>
<accession>A0A9W7XMC2</accession>
<evidence type="ECO:0000256" key="1">
    <source>
        <dbReference type="SAM" id="MobiDB-lite"/>
    </source>
</evidence>
<dbReference type="Proteomes" id="UP001145021">
    <property type="component" value="Unassembled WGS sequence"/>
</dbReference>
<feature type="compositionally biased region" description="Low complexity" evidence="1">
    <location>
        <begin position="281"/>
        <end position="290"/>
    </location>
</feature>
<comment type="caution">
    <text evidence="2">The sequence shown here is derived from an EMBL/GenBank/DDBJ whole genome shotgun (WGS) entry which is preliminary data.</text>
</comment>
<keyword evidence="3" id="KW-1185">Reference proteome</keyword>
<feature type="compositionally biased region" description="Low complexity" evidence="1">
    <location>
        <begin position="211"/>
        <end position="232"/>
    </location>
</feature>
<feature type="compositionally biased region" description="Basic and acidic residues" evidence="1">
    <location>
        <begin position="195"/>
        <end position="204"/>
    </location>
</feature>